<dbReference type="Proteomes" id="UP001431209">
    <property type="component" value="Unassembled WGS sequence"/>
</dbReference>
<dbReference type="AlphaFoldDB" id="A0AAW2YN25"/>
<name>A0AAW2YN25_9EUKA</name>
<evidence type="ECO:0000313" key="2">
    <source>
        <dbReference type="EMBL" id="KAL0478206.1"/>
    </source>
</evidence>
<sequence length="202" mass="22770">MTTLGSTFLIESNDTRVAEDIRLLSEGVHSTFGTSNAITPFSGKVTIMYNNTMSVELVYTPSFSFSNASALLNYLHIGKRYHIKDVRHFTLVESIIGFTILNLNLPPHDRTQPLTESDLSAAGFRKVLEENMLLKSQVLELKSMLLKSERKSDALKMERDALLKEIEQIKQDIIEEASSASIFLDRIYNDHVTEEALPNKGF</sequence>
<comment type="caution">
    <text evidence="2">The sequence shown here is derived from an EMBL/GenBank/DDBJ whole genome shotgun (WGS) entry which is preliminary data.</text>
</comment>
<evidence type="ECO:0000313" key="3">
    <source>
        <dbReference type="Proteomes" id="UP001431209"/>
    </source>
</evidence>
<evidence type="ECO:0000256" key="1">
    <source>
        <dbReference type="SAM" id="Coils"/>
    </source>
</evidence>
<reference evidence="2 3" key="1">
    <citation type="submission" date="2024-03" db="EMBL/GenBank/DDBJ databases">
        <title>The Acrasis kona genome and developmental transcriptomes reveal deep origins of eukaryotic multicellular pathways.</title>
        <authorList>
            <person name="Sheikh S."/>
            <person name="Fu C.-J."/>
            <person name="Brown M.W."/>
            <person name="Baldauf S.L."/>
        </authorList>
    </citation>
    <scope>NUCLEOTIDE SEQUENCE [LARGE SCALE GENOMIC DNA]</scope>
    <source>
        <strain evidence="2 3">ATCC MYA-3509</strain>
    </source>
</reference>
<gene>
    <name evidence="2" type="ORF">AKO1_001507</name>
</gene>
<dbReference type="EMBL" id="JAOPGA020000329">
    <property type="protein sequence ID" value="KAL0478206.1"/>
    <property type="molecule type" value="Genomic_DNA"/>
</dbReference>
<feature type="coiled-coil region" evidence="1">
    <location>
        <begin position="145"/>
        <end position="172"/>
    </location>
</feature>
<proteinExistence type="predicted"/>
<keyword evidence="1" id="KW-0175">Coiled coil</keyword>
<keyword evidence="3" id="KW-1185">Reference proteome</keyword>
<accession>A0AAW2YN25</accession>
<protein>
    <submittedName>
        <fullName evidence="2">NadD</fullName>
    </submittedName>
</protein>
<organism evidence="2 3">
    <name type="scientific">Acrasis kona</name>
    <dbReference type="NCBI Taxonomy" id="1008807"/>
    <lineage>
        <taxon>Eukaryota</taxon>
        <taxon>Discoba</taxon>
        <taxon>Heterolobosea</taxon>
        <taxon>Tetramitia</taxon>
        <taxon>Eutetramitia</taxon>
        <taxon>Acrasidae</taxon>
        <taxon>Acrasis</taxon>
    </lineage>
</organism>